<evidence type="ECO:0000256" key="5">
    <source>
        <dbReference type="ARBA" id="ARBA00022840"/>
    </source>
</evidence>
<organism evidence="7 8">
    <name type="scientific">Christensenella minuta</name>
    <dbReference type="NCBI Taxonomy" id="626937"/>
    <lineage>
        <taxon>Bacteria</taxon>
        <taxon>Bacillati</taxon>
        <taxon>Bacillota</taxon>
        <taxon>Clostridia</taxon>
        <taxon>Christensenellales</taxon>
        <taxon>Christensenellaceae</taxon>
        <taxon>Christensenella</taxon>
    </lineage>
</organism>
<dbReference type="Gene3D" id="3.40.1190.20">
    <property type="match status" value="1"/>
</dbReference>
<dbReference type="RefSeq" id="WP_066520446.1">
    <property type="nucleotide sequence ID" value="NZ_CABMOF010000003.1"/>
</dbReference>
<evidence type="ECO:0000313" key="8">
    <source>
        <dbReference type="Proteomes" id="UP000070366"/>
    </source>
</evidence>
<dbReference type="SUPFAM" id="SSF53613">
    <property type="entry name" value="Ribokinase-like"/>
    <property type="match status" value="1"/>
</dbReference>
<keyword evidence="8" id="KW-1185">Reference proteome</keyword>
<evidence type="ECO:0000256" key="3">
    <source>
        <dbReference type="ARBA" id="ARBA00022741"/>
    </source>
</evidence>
<dbReference type="AlphaFoldDB" id="A0A136Q6D4"/>
<dbReference type="GO" id="GO:0016301">
    <property type="term" value="F:kinase activity"/>
    <property type="evidence" value="ECO:0007669"/>
    <property type="project" value="UniProtKB-KW"/>
</dbReference>
<gene>
    <name evidence="7" type="ORF">HMPREF3293_00975</name>
</gene>
<dbReference type="KEGG" id="cmiu:B1H56_01825"/>
<dbReference type="CDD" id="cd01167">
    <property type="entry name" value="bac_FRK"/>
    <property type="match status" value="1"/>
</dbReference>
<accession>A0A136Q6D4</accession>
<dbReference type="InterPro" id="IPR011611">
    <property type="entry name" value="PfkB_dom"/>
</dbReference>
<dbReference type="PATRIC" id="fig|626937.4.peg.962"/>
<evidence type="ECO:0000256" key="4">
    <source>
        <dbReference type="ARBA" id="ARBA00022777"/>
    </source>
</evidence>
<dbReference type="Proteomes" id="UP000070366">
    <property type="component" value="Unassembled WGS sequence"/>
</dbReference>
<dbReference type="PANTHER" id="PTHR43085">
    <property type="entry name" value="HEXOKINASE FAMILY MEMBER"/>
    <property type="match status" value="1"/>
</dbReference>
<dbReference type="Pfam" id="PF00294">
    <property type="entry name" value="PfkB"/>
    <property type="match status" value="1"/>
</dbReference>
<name>A0A136Q6D4_9FIRM</name>
<dbReference type="STRING" id="626937.HMPREF3293_00975"/>
<dbReference type="OrthoDB" id="9813569at2"/>
<comment type="similarity">
    <text evidence="1">Belongs to the carbohydrate kinase PfkB family.</text>
</comment>
<keyword evidence="2" id="KW-0808">Transferase</keyword>
<dbReference type="GO" id="GO:0005524">
    <property type="term" value="F:ATP binding"/>
    <property type="evidence" value="ECO:0007669"/>
    <property type="project" value="UniProtKB-KW"/>
</dbReference>
<evidence type="ECO:0000256" key="1">
    <source>
        <dbReference type="ARBA" id="ARBA00010688"/>
    </source>
</evidence>
<keyword evidence="3" id="KW-0547">Nucleotide-binding</keyword>
<dbReference type="InterPro" id="IPR029056">
    <property type="entry name" value="Ribokinase-like"/>
</dbReference>
<feature type="domain" description="Carbohydrate kinase PfkB" evidence="6">
    <location>
        <begin position="3"/>
        <end position="308"/>
    </location>
</feature>
<sequence length="325" mass="35517">MYDVAAIGEVLIDFTPDGVNDQGIARFARNPGGAPANVLAMNAKLGGRTAFIGKVGRDDFGKFLVDVLKGSGIGTEGVLMDADVNTTIAFVQLNEFGDRSFSFYRKPGADMMLREDELRWDIIADSHIFHYGSISFTDDPCRGAAHAAIRFAKDQGKILSYDPNYRPFLWDEEERAVREILNALPMADILKVSEEEMLLLTGESDLETGARKLREQGPGLVLVSRGEFGSFYCAECGTGQMPAFKVDVVDTTGAGDAFLGAVHYRLRDRDVQDIDRLTKEELDDILDFANAAGGLTATKRGAIPSMPTLEEIAACRKNIPRSTCE</sequence>
<keyword evidence="4 7" id="KW-0418">Kinase</keyword>
<proteinExistence type="inferred from homology"/>
<dbReference type="InterPro" id="IPR050306">
    <property type="entry name" value="PfkB_Carbo_kinase"/>
</dbReference>
<keyword evidence="5" id="KW-0067">ATP-binding</keyword>
<evidence type="ECO:0000313" key="7">
    <source>
        <dbReference type="EMBL" id="KXK66238.1"/>
    </source>
</evidence>
<evidence type="ECO:0000259" key="6">
    <source>
        <dbReference type="Pfam" id="PF00294"/>
    </source>
</evidence>
<evidence type="ECO:0000256" key="2">
    <source>
        <dbReference type="ARBA" id="ARBA00022679"/>
    </source>
</evidence>
<dbReference type="EMBL" id="LSZW01000047">
    <property type="protein sequence ID" value="KXK66238.1"/>
    <property type="molecule type" value="Genomic_DNA"/>
</dbReference>
<dbReference type="PANTHER" id="PTHR43085:SF1">
    <property type="entry name" value="PSEUDOURIDINE KINASE-RELATED"/>
    <property type="match status" value="1"/>
</dbReference>
<protein>
    <submittedName>
        <fullName evidence="7">Kinase, PfkB family</fullName>
    </submittedName>
</protein>
<reference evidence="7 8" key="1">
    <citation type="submission" date="2016-02" db="EMBL/GenBank/DDBJ databases">
        <authorList>
            <person name="Wen L."/>
            <person name="He K."/>
            <person name="Yang H."/>
        </authorList>
    </citation>
    <scope>NUCLEOTIDE SEQUENCE [LARGE SCALE GENOMIC DNA]</scope>
    <source>
        <strain evidence="7 8">DSM 22607</strain>
    </source>
</reference>
<comment type="caution">
    <text evidence="7">The sequence shown here is derived from an EMBL/GenBank/DDBJ whole genome shotgun (WGS) entry which is preliminary data.</text>
</comment>